<keyword evidence="1" id="KW-0175">Coiled coil</keyword>
<dbReference type="AlphaFoldDB" id="A0A350P586"/>
<evidence type="ECO:0000256" key="2">
    <source>
        <dbReference type="SAM" id="Phobius"/>
    </source>
</evidence>
<keyword evidence="2" id="KW-1133">Transmembrane helix</keyword>
<keyword evidence="2" id="KW-0472">Membrane</keyword>
<feature type="coiled-coil region" evidence="1">
    <location>
        <begin position="67"/>
        <end position="130"/>
    </location>
</feature>
<proteinExistence type="predicted"/>
<accession>A0A350P586</accession>
<reference evidence="3 4" key="1">
    <citation type="journal article" date="2018" name="Nat. Biotechnol.">
        <title>A standardized bacterial taxonomy based on genome phylogeny substantially revises the tree of life.</title>
        <authorList>
            <person name="Parks D.H."/>
            <person name="Chuvochina M."/>
            <person name="Waite D.W."/>
            <person name="Rinke C."/>
            <person name="Skarshewski A."/>
            <person name="Chaumeil P.A."/>
            <person name="Hugenholtz P."/>
        </authorList>
    </citation>
    <scope>NUCLEOTIDE SEQUENCE [LARGE SCALE GENOMIC DNA]</scope>
    <source>
        <strain evidence="3">UBA11978</strain>
    </source>
</reference>
<organism evidence="3 4">
    <name type="scientific">Alteromonas australica</name>
    <dbReference type="NCBI Taxonomy" id="589873"/>
    <lineage>
        <taxon>Bacteria</taxon>
        <taxon>Pseudomonadati</taxon>
        <taxon>Pseudomonadota</taxon>
        <taxon>Gammaproteobacteria</taxon>
        <taxon>Alteromonadales</taxon>
        <taxon>Alteromonadaceae</taxon>
        <taxon>Alteromonas/Salinimonas group</taxon>
        <taxon>Alteromonas</taxon>
    </lineage>
</organism>
<comment type="caution">
    <text evidence="3">The sequence shown here is derived from an EMBL/GenBank/DDBJ whole genome shotgun (WGS) entry which is preliminary data.</text>
</comment>
<protein>
    <recommendedName>
        <fullName evidence="5">Chemotaxis protein</fullName>
    </recommendedName>
</protein>
<sequence>MIFESIVAITSAVSAVNGLFQQVEEGTKNVQTLLGQLGAISSGIDKYEIERRNSLTAPLDGESAMRLAAQKARLDRYHENLRLLSNMNSDAARVIDAYFEELEAQKQRHKQSVKEAIEKQKRRKQMLKDISQYGILLVLAIAVAVVTVTLVIKLFGKGL</sequence>
<gene>
    <name evidence="3" type="ORF">DCW74_12055</name>
</gene>
<evidence type="ECO:0000313" key="4">
    <source>
        <dbReference type="Proteomes" id="UP000263517"/>
    </source>
</evidence>
<feature type="transmembrane region" description="Helical" evidence="2">
    <location>
        <begin position="133"/>
        <end position="156"/>
    </location>
</feature>
<keyword evidence="2" id="KW-0812">Transmembrane</keyword>
<dbReference type="EMBL" id="DNAN01000432">
    <property type="protein sequence ID" value="HAW76453.1"/>
    <property type="molecule type" value="Genomic_DNA"/>
</dbReference>
<name>A0A350P586_9ALTE</name>
<evidence type="ECO:0008006" key="5">
    <source>
        <dbReference type="Google" id="ProtNLM"/>
    </source>
</evidence>
<evidence type="ECO:0000313" key="3">
    <source>
        <dbReference type="EMBL" id="HAW76453.1"/>
    </source>
</evidence>
<dbReference type="Proteomes" id="UP000263517">
    <property type="component" value="Unassembled WGS sequence"/>
</dbReference>
<evidence type="ECO:0000256" key="1">
    <source>
        <dbReference type="SAM" id="Coils"/>
    </source>
</evidence>